<keyword evidence="2" id="KW-1185">Reference proteome</keyword>
<organism evidence="1 2">
    <name type="scientific">Mucilaginibacter gossypiicola</name>
    <dbReference type="NCBI Taxonomy" id="551995"/>
    <lineage>
        <taxon>Bacteria</taxon>
        <taxon>Pseudomonadati</taxon>
        <taxon>Bacteroidota</taxon>
        <taxon>Sphingobacteriia</taxon>
        <taxon>Sphingobacteriales</taxon>
        <taxon>Sphingobacteriaceae</taxon>
        <taxon>Mucilaginibacter</taxon>
    </lineage>
</organism>
<dbReference type="Proteomes" id="UP000198942">
    <property type="component" value="Unassembled WGS sequence"/>
</dbReference>
<proteinExistence type="predicted"/>
<evidence type="ECO:0000313" key="1">
    <source>
        <dbReference type="EMBL" id="SEO64846.1"/>
    </source>
</evidence>
<reference evidence="2" key="1">
    <citation type="submission" date="2016-10" db="EMBL/GenBank/DDBJ databases">
        <authorList>
            <person name="Varghese N."/>
            <person name="Submissions S."/>
        </authorList>
    </citation>
    <scope>NUCLEOTIDE SEQUENCE [LARGE SCALE GENOMIC DNA]</scope>
    <source>
        <strain evidence="2">Gh-48</strain>
    </source>
</reference>
<evidence type="ECO:0000313" key="2">
    <source>
        <dbReference type="Proteomes" id="UP000198942"/>
    </source>
</evidence>
<dbReference type="EMBL" id="FOCL01000010">
    <property type="protein sequence ID" value="SEO64846.1"/>
    <property type="molecule type" value="Genomic_DNA"/>
</dbReference>
<protein>
    <submittedName>
        <fullName evidence="1">Uncharacterized protein</fullName>
    </submittedName>
</protein>
<dbReference type="STRING" id="551995.SAMN05192574_110119"/>
<name>A0A1H8REQ9_9SPHI</name>
<dbReference type="AlphaFoldDB" id="A0A1H8REQ9"/>
<sequence length="33" mass="3784">MNFNIEQNQLVTSVSLFQGLVGEKEPTADYVRR</sequence>
<accession>A0A1H8REQ9</accession>
<gene>
    <name evidence="1" type="ORF">SAMN05192574_110119</name>
</gene>